<dbReference type="Ensembl" id="ENSHHUT00000005485.1">
    <property type="protein sequence ID" value="ENSHHUP00000005311.1"/>
    <property type="gene ID" value="ENSHHUG00000003280.1"/>
</dbReference>
<organism evidence="11 12">
    <name type="scientific">Hucho hucho</name>
    <name type="common">huchen</name>
    <dbReference type="NCBI Taxonomy" id="62062"/>
    <lineage>
        <taxon>Eukaryota</taxon>
        <taxon>Metazoa</taxon>
        <taxon>Chordata</taxon>
        <taxon>Craniata</taxon>
        <taxon>Vertebrata</taxon>
        <taxon>Euteleostomi</taxon>
        <taxon>Actinopterygii</taxon>
        <taxon>Neopterygii</taxon>
        <taxon>Teleostei</taxon>
        <taxon>Protacanthopterygii</taxon>
        <taxon>Salmoniformes</taxon>
        <taxon>Salmonidae</taxon>
        <taxon>Salmoninae</taxon>
        <taxon>Hucho</taxon>
    </lineage>
</organism>
<proteinExistence type="predicted"/>
<sequence length="362" mass="40319">MHTGERPYECSVCGESFNSTANLRKHRQSHTGDDGSANMKRGRLLRSSHTGEGSAAVTGGFQTAGGDALVNHQTIPVDYSNQGTVIVKDINSQGADQGHGESCSQTSTIYTHSKEEEEEEEEEEVGGLINSEGEEVNWDYLGPGYSALQGPKSVSEKFENEDEEDGDDVEEEEIGGLINSDGEEMGWDRHRVRQSVRCPSDSEESPSASGKPEQHQENHNNTKTSEARKSHCCPECGRDCKKLSALQKHMKIHTGEKPYPCSVCGKQFRERTALRDHQKVHTREKPYPCPDCGKRFAHSGAMKRHLLTHTGEKPYSCSVCGRSYTQIGQLREHERTHSEEKHNCSVCWRSFSKAKALIAHFR</sequence>
<evidence type="ECO:0000256" key="2">
    <source>
        <dbReference type="ARBA" id="ARBA00022723"/>
    </source>
</evidence>
<dbReference type="PANTHER" id="PTHR14196:SF12">
    <property type="entry name" value="ZINC FINGER PROTEIN 208-LIKE"/>
    <property type="match status" value="1"/>
</dbReference>
<keyword evidence="7" id="KW-0539">Nucleus</keyword>
<feature type="compositionally biased region" description="Acidic residues" evidence="9">
    <location>
        <begin position="159"/>
        <end position="174"/>
    </location>
</feature>
<comment type="subcellular location">
    <subcellularLocation>
        <location evidence="1">Nucleus</location>
    </subcellularLocation>
</comment>
<dbReference type="GO" id="GO:0008270">
    <property type="term" value="F:zinc ion binding"/>
    <property type="evidence" value="ECO:0007669"/>
    <property type="project" value="UniProtKB-KW"/>
</dbReference>
<feature type="region of interest" description="Disordered" evidence="9">
    <location>
        <begin position="93"/>
        <end position="232"/>
    </location>
</feature>
<keyword evidence="4 8" id="KW-0863">Zinc-finger</keyword>
<feature type="region of interest" description="Disordered" evidence="9">
    <location>
        <begin position="21"/>
        <end position="40"/>
    </location>
</feature>
<reference evidence="11" key="2">
    <citation type="submission" date="2025-08" db="UniProtKB">
        <authorList>
            <consortium name="Ensembl"/>
        </authorList>
    </citation>
    <scope>IDENTIFICATION</scope>
</reference>
<dbReference type="GO" id="GO:0000977">
    <property type="term" value="F:RNA polymerase II transcription regulatory region sequence-specific DNA binding"/>
    <property type="evidence" value="ECO:0007669"/>
    <property type="project" value="TreeGrafter"/>
</dbReference>
<keyword evidence="6" id="KW-0238">DNA-binding</keyword>
<evidence type="ECO:0000313" key="11">
    <source>
        <dbReference type="Ensembl" id="ENSHHUP00000005311.1"/>
    </source>
</evidence>
<dbReference type="Gene3D" id="3.30.160.60">
    <property type="entry name" value="Classic Zinc Finger"/>
    <property type="match status" value="5"/>
</dbReference>
<reference evidence="11" key="3">
    <citation type="submission" date="2025-09" db="UniProtKB">
        <authorList>
            <consortium name="Ensembl"/>
        </authorList>
    </citation>
    <scope>IDENTIFICATION</scope>
</reference>
<feature type="domain" description="C2H2-type" evidence="10">
    <location>
        <begin position="259"/>
        <end position="286"/>
    </location>
</feature>
<dbReference type="GeneTree" id="ENSGT00940000166978"/>
<dbReference type="SMART" id="SM00355">
    <property type="entry name" value="ZnF_C2H2"/>
    <property type="match status" value="6"/>
</dbReference>
<evidence type="ECO:0000256" key="4">
    <source>
        <dbReference type="ARBA" id="ARBA00022771"/>
    </source>
</evidence>
<dbReference type="Proteomes" id="UP000314982">
    <property type="component" value="Unassembled WGS sequence"/>
</dbReference>
<evidence type="ECO:0000256" key="6">
    <source>
        <dbReference type="ARBA" id="ARBA00023125"/>
    </source>
</evidence>
<name>A0A4W5K001_9TELE</name>
<protein>
    <recommendedName>
        <fullName evidence="10">C2H2-type domain-containing protein</fullName>
    </recommendedName>
</protein>
<evidence type="ECO:0000256" key="8">
    <source>
        <dbReference type="PROSITE-ProRule" id="PRU00042"/>
    </source>
</evidence>
<evidence type="ECO:0000259" key="10">
    <source>
        <dbReference type="PROSITE" id="PS50157"/>
    </source>
</evidence>
<dbReference type="SUPFAM" id="SSF57667">
    <property type="entry name" value="beta-beta-alpha zinc fingers"/>
    <property type="match status" value="4"/>
</dbReference>
<feature type="domain" description="C2H2-type" evidence="10">
    <location>
        <begin position="8"/>
        <end position="35"/>
    </location>
</feature>
<dbReference type="FunFam" id="3.30.160.60:FF:000902">
    <property type="entry name" value="Zinc finger protein 445"/>
    <property type="match status" value="1"/>
</dbReference>
<accession>A0A4W5K001</accession>
<dbReference type="Pfam" id="PF00096">
    <property type="entry name" value="zf-C2H2"/>
    <property type="match status" value="4"/>
</dbReference>
<dbReference type="GO" id="GO:0000981">
    <property type="term" value="F:DNA-binding transcription factor activity, RNA polymerase II-specific"/>
    <property type="evidence" value="ECO:0007669"/>
    <property type="project" value="TreeGrafter"/>
</dbReference>
<dbReference type="GO" id="GO:0005634">
    <property type="term" value="C:nucleus"/>
    <property type="evidence" value="ECO:0007669"/>
    <property type="project" value="UniProtKB-SubCell"/>
</dbReference>
<dbReference type="InterPro" id="IPR036236">
    <property type="entry name" value="Znf_C2H2_sf"/>
</dbReference>
<keyword evidence="5" id="KW-0862">Zinc</keyword>
<dbReference type="AlphaFoldDB" id="A0A4W5K001"/>
<dbReference type="Pfam" id="PF13912">
    <property type="entry name" value="zf-C2H2_6"/>
    <property type="match status" value="2"/>
</dbReference>
<evidence type="ECO:0000256" key="3">
    <source>
        <dbReference type="ARBA" id="ARBA00022737"/>
    </source>
</evidence>
<feature type="domain" description="C2H2-type" evidence="10">
    <location>
        <begin position="342"/>
        <end position="362"/>
    </location>
</feature>
<dbReference type="PANTHER" id="PTHR14196">
    <property type="entry name" value="ODD-SKIPPED - RELATED"/>
    <property type="match status" value="1"/>
</dbReference>
<feature type="compositionally biased region" description="Polar residues" evidence="9">
    <location>
        <begin position="102"/>
        <end position="111"/>
    </location>
</feature>
<dbReference type="PROSITE" id="PS50157">
    <property type="entry name" value="ZINC_FINGER_C2H2_2"/>
    <property type="match status" value="6"/>
</dbReference>
<reference evidence="12" key="1">
    <citation type="submission" date="2018-06" db="EMBL/GenBank/DDBJ databases">
        <title>Genome assembly of Danube salmon.</title>
        <authorList>
            <person name="Macqueen D.J."/>
            <person name="Gundappa M.K."/>
        </authorList>
    </citation>
    <scope>NUCLEOTIDE SEQUENCE [LARGE SCALE GENOMIC DNA]</scope>
</reference>
<evidence type="ECO:0000313" key="12">
    <source>
        <dbReference type="Proteomes" id="UP000314982"/>
    </source>
</evidence>
<evidence type="ECO:0000256" key="1">
    <source>
        <dbReference type="ARBA" id="ARBA00004123"/>
    </source>
</evidence>
<evidence type="ECO:0000256" key="5">
    <source>
        <dbReference type="ARBA" id="ARBA00022833"/>
    </source>
</evidence>
<feature type="domain" description="C2H2-type" evidence="10">
    <location>
        <begin position="231"/>
        <end position="258"/>
    </location>
</feature>
<dbReference type="FunFam" id="3.30.160.60:FF:002343">
    <property type="entry name" value="Zinc finger protein 33A"/>
    <property type="match status" value="1"/>
</dbReference>
<dbReference type="PROSITE" id="PS00028">
    <property type="entry name" value="ZINC_FINGER_C2H2_1"/>
    <property type="match status" value="5"/>
</dbReference>
<keyword evidence="3" id="KW-0677">Repeat</keyword>
<evidence type="ECO:0000256" key="7">
    <source>
        <dbReference type="ARBA" id="ARBA00023242"/>
    </source>
</evidence>
<feature type="domain" description="C2H2-type" evidence="10">
    <location>
        <begin position="315"/>
        <end position="342"/>
    </location>
</feature>
<keyword evidence="12" id="KW-1185">Reference proteome</keyword>
<dbReference type="InterPro" id="IPR013087">
    <property type="entry name" value="Znf_C2H2_type"/>
</dbReference>
<keyword evidence="2" id="KW-0479">Metal-binding</keyword>
<dbReference type="FunFam" id="3.30.160.60:FF:000358">
    <property type="entry name" value="zinc finger protein 24"/>
    <property type="match status" value="2"/>
</dbReference>
<feature type="domain" description="C2H2-type" evidence="10">
    <location>
        <begin position="287"/>
        <end position="314"/>
    </location>
</feature>
<dbReference type="InterPro" id="IPR050717">
    <property type="entry name" value="C2H2-ZF_Transcription_Reg"/>
</dbReference>
<evidence type="ECO:0000256" key="9">
    <source>
        <dbReference type="SAM" id="MobiDB-lite"/>
    </source>
</evidence>
<feature type="compositionally biased region" description="Acidic residues" evidence="9">
    <location>
        <begin position="116"/>
        <end position="125"/>
    </location>
</feature>
<feature type="compositionally biased region" description="Basic and acidic residues" evidence="9">
    <location>
        <begin position="212"/>
        <end position="229"/>
    </location>
</feature>